<dbReference type="Proteomes" id="UP000310200">
    <property type="component" value="Unassembled WGS sequence"/>
</dbReference>
<proteinExistence type="predicted"/>
<organism evidence="1 2">
    <name type="scientific">Temnothorax longispinosus</name>
    <dbReference type="NCBI Taxonomy" id="300112"/>
    <lineage>
        <taxon>Eukaryota</taxon>
        <taxon>Metazoa</taxon>
        <taxon>Ecdysozoa</taxon>
        <taxon>Arthropoda</taxon>
        <taxon>Hexapoda</taxon>
        <taxon>Insecta</taxon>
        <taxon>Pterygota</taxon>
        <taxon>Neoptera</taxon>
        <taxon>Endopterygota</taxon>
        <taxon>Hymenoptera</taxon>
        <taxon>Apocrita</taxon>
        <taxon>Aculeata</taxon>
        <taxon>Formicoidea</taxon>
        <taxon>Formicidae</taxon>
        <taxon>Myrmicinae</taxon>
        <taxon>Temnothorax</taxon>
    </lineage>
</organism>
<dbReference type="EMBL" id="QBLH01001083">
    <property type="protein sequence ID" value="TGZ53240.1"/>
    <property type="molecule type" value="Genomic_DNA"/>
</dbReference>
<evidence type="ECO:0000313" key="2">
    <source>
        <dbReference type="Proteomes" id="UP000310200"/>
    </source>
</evidence>
<accession>A0A4S2KTR6</accession>
<keyword evidence="2" id="KW-1185">Reference proteome</keyword>
<gene>
    <name evidence="1" type="ORF">DBV15_01617</name>
</gene>
<name>A0A4S2KTR6_9HYME</name>
<protein>
    <submittedName>
        <fullName evidence="1">Uncharacterized protein</fullName>
    </submittedName>
</protein>
<sequence length="65" mass="7566">MTHKLDPRYDAKWIAAETLNYLKARGPVCNRPKPPQVTWDEPTINRKSPVYTGWSFHEGLKRAID</sequence>
<dbReference type="AlphaFoldDB" id="A0A4S2KTR6"/>
<reference evidence="1 2" key="1">
    <citation type="journal article" date="2019" name="Philos. Trans. R. Soc. Lond., B, Biol. Sci.">
        <title>Ant behaviour and brain gene expression of defending hosts depend on the ecological success of the intruding social parasite.</title>
        <authorList>
            <person name="Kaur R."/>
            <person name="Stoldt M."/>
            <person name="Jongepier E."/>
            <person name="Feldmeyer B."/>
            <person name="Menzel F."/>
            <person name="Bornberg-Bauer E."/>
            <person name="Foitzik S."/>
        </authorList>
    </citation>
    <scope>NUCLEOTIDE SEQUENCE [LARGE SCALE GENOMIC DNA]</scope>
    <source>
        <tissue evidence="1">Whole body</tissue>
    </source>
</reference>
<evidence type="ECO:0000313" key="1">
    <source>
        <dbReference type="EMBL" id="TGZ53240.1"/>
    </source>
</evidence>
<comment type="caution">
    <text evidence="1">The sequence shown here is derived from an EMBL/GenBank/DDBJ whole genome shotgun (WGS) entry which is preliminary data.</text>
</comment>